<organism evidence="2 3">
    <name type="scientific">Anoxybacillus gonensis</name>
    <dbReference type="NCBI Taxonomy" id="198467"/>
    <lineage>
        <taxon>Bacteria</taxon>
        <taxon>Bacillati</taxon>
        <taxon>Bacillota</taxon>
        <taxon>Bacilli</taxon>
        <taxon>Bacillales</taxon>
        <taxon>Anoxybacillaceae</taxon>
        <taxon>Anoxybacillus</taxon>
    </lineage>
</organism>
<gene>
    <name evidence="2" type="ORF">NBU54_03265</name>
</gene>
<evidence type="ECO:0000313" key="3">
    <source>
        <dbReference type="Proteomes" id="UP001176117"/>
    </source>
</evidence>
<keyword evidence="3" id="KW-1185">Reference proteome</keyword>
<dbReference type="InterPro" id="IPR058724">
    <property type="entry name" value="YhzF"/>
</dbReference>
<keyword evidence="1" id="KW-0812">Transmembrane</keyword>
<feature type="transmembrane region" description="Helical" evidence="1">
    <location>
        <begin position="6"/>
        <end position="26"/>
    </location>
</feature>
<dbReference type="Pfam" id="PF26302">
    <property type="entry name" value="YhzF"/>
    <property type="match status" value="1"/>
</dbReference>
<dbReference type="AlphaFoldDB" id="A0AAW7TGI5"/>
<name>A0AAW7TGI5_9BACL</name>
<feature type="transmembrane region" description="Helical" evidence="1">
    <location>
        <begin position="38"/>
        <end position="57"/>
    </location>
</feature>
<keyword evidence="1" id="KW-0472">Membrane</keyword>
<comment type="caution">
    <text evidence="2">The sequence shown here is derived from an EMBL/GenBank/DDBJ whole genome shotgun (WGS) entry which is preliminary data.</text>
</comment>
<keyword evidence="1" id="KW-1133">Transmembrane helix</keyword>
<evidence type="ECO:0000313" key="2">
    <source>
        <dbReference type="EMBL" id="MDO0876701.1"/>
    </source>
</evidence>
<dbReference type="KEGG" id="agn:AFK25_02815"/>
<reference evidence="2" key="1">
    <citation type="submission" date="2022-05" db="EMBL/GenBank/DDBJ databases">
        <title>Genome-based reclassification of Anoxybacillus salavatliensis Cihan et al. as a later heterotypic synonym of Anoxybacillus gonensis Belduz et al. 2003.</title>
        <authorList>
            <person name="Inan Bektas K."/>
            <person name="Guler H.I."/>
            <person name="Belduz A.O."/>
            <person name="Canakci S."/>
        </authorList>
    </citation>
    <scope>NUCLEOTIDE SEQUENCE</scope>
    <source>
        <strain evidence="2">NCIMB 13933</strain>
    </source>
</reference>
<accession>A0AAW7TGI5</accession>
<evidence type="ECO:0000256" key="1">
    <source>
        <dbReference type="SAM" id="Phobius"/>
    </source>
</evidence>
<dbReference type="Proteomes" id="UP001176117">
    <property type="component" value="Unassembled WGS sequence"/>
</dbReference>
<sequence>MVIATATLGFIFLYLTIATFSMLNKARMYPPKKVLKQRMSVFGSLALFFIAITFLLLRMQQ</sequence>
<protein>
    <submittedName>
        <fullName evidence="2">Uncharacterized protein</fullName>
    </submittedName>
</protein>
<dbReference type="EMBL" id="JAMOGB010000002">
    <property type="protein sequence ID" value="MDO0876701.1"/>
    <property type="molecule type" value="Genomic_DNA"/>
</dbReference>
<proteinExistence type="predicted"/>
<dbReference type="RefSeq" id="WP_009362005.1">
    <property type="nucleotide sequence ID" value="NZ_ANMT01000020.1"/>
</dbReference>